<dbReference type="RefSeq" id="WP_184986497.1">
    <property type="nucleotide sequence ID" value="NZ_JACHIU010000001.1"/>
</dbReference>
<accession>A0A7X0M9A4</accession>
<dbReference type="Proteomes" id="UP000555564">
    <property type="component" value="Unassembled WGS sequence"/>
</dbReference>
<evidence type="ECO:0000313" key="2">
    <source>
        <dbReference type="Proteomes" id="UP000555564"/>
    </source>
</evidence>
<dbReference type="EMBL" id="JACHIU010000001">
    <property type="protein sequence ID" value="MBB6476450.1"/>
    <property type="molecule type" value="Genomic_DNA"/>
</dbReference>
<organism evidence="1 2">
    <name type="scientific">Sphaerisporangium rubeum</name>
    <dbReference type="NCBI Taxonomy" id="321317"/>
    <lineage>
        <taxon>Bacteria</taxon>
        <taxon>Bacillati</taxon>
        <taxon>Actinomycetota</taxon>
        <taxon>Actinomycetes</taxon>
        <taxon>Streptosporangiales</taxon>
        <taxon>Streptosporangiaceae</taxon>
        <taxon>Sphaerisporangium</taxon>
    </lineage>
</organism>
<comment type="caution">
    <text evidence="1">The sequence shown here is derived from an EMBL/GenBank/DDBJ whole genome shotgun (WGS) entry which is preliminary data.</text>
</comment>
<protein>
    <submittedName>
        <fullName evidence="1">Uncharacterized protein</fullName>
    </submittedName>
</protein>
<keyword evidence="2" id="KW-1185">Reference proteome</keyword>
<proteinExistence type="predicted"/>
<reference evidence="1 2" key="1">
    <citation type="submission" date="2020-08" db="EMBL/GenBank/DDBJ databases">
        <title>Sequencing the genomes of 1000 actinobacteria strains.</title>
        <authorList>
            <person name="Klenk H.-P."/>
        </authorList>
    </citation>
    <scope>NUCLEOTIDE SEQUENCE [LARGE SCALE GENOMIC DNA]</scope>
    <source>
        <strain evidence="1 2">DSM 44936</strain>
    </source>
</reference>
<evidence type="ECO:0000313" key="1">
    <source>
        <dbReference type="EMBL" id="MBB6476450.1"/>
    </source>
</evidence>
<dbReference type="AlphaFoldDB" id="A0A7X0M9A4"/>
<sequence>MGRVAVVLGRWGRRLLGSWGVAVVGEGVQGGRYGRGVGFEVLLRGVVSGRKVGGGRREAEVCVVGVAWEGGSVEATWEGRSVQVAWEGGLVGVAWEGGLVGVAWGVGCLGGMERFSRVGERRQEVWRVEGARLIGGLMGGWWFGRVGGVVLVGGRELYKCVGAEGVGVEGVDAGLVGGEGLGGL</sequence>
<gene>
    <name evidence="1" type="ORF">BJ992_005881</name>
</gene>
<name>A0A7X0M9A4_9ACTN</name>